<dbReference type="PROSITE" id="PS51257">
    <property type="entry name" value="PROKAR_LIPOPROTEIN"/>
    <property type="match status" value="1"/>
</dbReference>
<sequence length="184" mass="21257">MYWYKPLQKYILFTGGLLLLSIGYACKPEIKETGATLKYFDLKEFFKTDSIRLAKLAPSIKKTVTHNGESETKTVKIANWGQEFGLFTSSDINKPAWKDSYAVQENADSLVYTAKFPELKTRELVIRKVNGQVSRVYILNKVHNLLYNSTEKLIYEPGKYYLIEKDQKVKVMGENDYLIKGEFN</sequence>
<organism evidence="1 2">
    <name type="scientific">Mucilaginibacter pedocola</name>
    <dbReference type="NCBI Taxonomy" id="1792845"/>
    <lineage>
        <taxon>Bacteria</taxon>
        <taxon>Pseudomonadati</taxon>
        <taxon>Bacteroidota</taxon>
        <taxon>Sphingobacteriia</taxon>
        <taxon>Sphingobacteriales</taxon>
        <taxon>Sphingobacteriaceae</taxon>
        <taxon>Mucilaginibacter</taxon>
    </lineage>
</organism>
<dbReference type="AlphaFoldDB" id="A0A1S9PED5"/>
<evidence type="ECO:0000313" key="2">
    <source>
        <dbReference type="Proteomes" id="UP000189739"/>
    </source>
</evidence>
<comment type="caution">
    <text evidence="1">The sequence shown here is derived from an EMBL/GenBank/DDBJ whole genome shotgun (WGS) entry which is preliminary data.</text>
</comment>
<accession>A0A1S9PED5</accession>
<keyword evidence="2" id="KW-1185">Reference proteome</keyword>
<dbReference type="Proteomes" id="UP000189739">
    <property type="component" value="Unassembled WGS sequence"/>
</dbReference>
<proteinExistence type="predicted"/>
<reference evidence="1 2" key="1">
    <citation type="submission" date="2016-07" db="EMBL/GenBank/DDBJ databases">
        <title>Genomic analysis of zinc-resistant bacterium Mucilaginibacter pedocola TBZ30.</title>
        <authorList>
            <person name="Huang J."/>
            <person name="Tang J."/>
        </authorList>
    </citation>
    <scope>NUCLEOTIDE SEQUENCE [LARGE SCALE GENOMIC DNA]</scope>
    <source>
        <strain evidence="1 2">TBZ30</strain>
    </source>
</reference>
<protein>
    <submittedName>
        <fullName evidence="1">Uncharacterized protein</fullName>
    </submittedName>
</protein>
<name>A0A1S9PED5_9SPHI</name>
<dbReference type="STRING" id="1792845.BC343_28675"/>
<gene>
    <name evidence="1" type="ORF">BC343_28675</name>
</gene>
<evidence type="ECO:0000313" key="1">
    <source>
        <dbReference type="EMBL" id="OOQ59296.1"/>
    </source>
</evidence>
<dbReference type="EMBL" id="MBTF01000014">
    <property type="protein sequence ID" value="OOQ59296.1"/>
    <property type="molecule type" value="Genomic_DNA"/>
</dbReference>